<keyword evidence="2" id="KW-0813">Transport</keyword>
<sequence>MKRSTRLGSAAAIAAAVAIAVAGCSAGEPAGTEDDPITLTFWGSYGNGGNSAQQEVLNETLIPSFEASHPGIQVEYVDVPYDDLLQKLTTSAAGDALPDLVRADLGWVPRFADLGVLVPLSQAMDDFQEFADATYPGVLATNLYDGEYYGLPLDTNTRVLITNQAALDAAGMDAPPATFEEFEAMAGALEGTGITAFADGGLGAWNIMPWIWSGGGDIASEDLSTSTGVLNSDENIATIQMLVDLYQAGQISTGITGNSGATSTSEGLPGGQYASILDGPWMNGIWESDFPDFAPIYSPVPAGPGGSVSVVGGEDIVLTASSKHQEAALEFIRFTQSEEFQLALVPTGQLTVIQELGPKQVELVPYYSVFTDQLETAKNRLAITGGAEVDGILNTELTPAFEGTVSVEEALTRAAEQIDAVLAKG</sequence>
<protein>
    <submittedName>
        <fullName evidence="5">Extracellular solute-binding protein</fullName>
    </submittedName>
</protein>
<feature type="signal peptide" evidence="4">
    <location>
        <begin position="1"/>
        <end position="26"/>
    </location>
</feature>
<evidence type="ECO:0000313" key="6">
    <source>
        <dbReference type="Proteomes" id="UP001241072"/>
    </source>
</evidence>
<dbReference type="Proteomes" id="UP001241072">
    <property type="component" value="Unassembled WGS sequence"/>
</dbReference>
<organism evidence="5 6">
    <name type="scientific">Antiquaquibacter soli</name>
    <dbReference type="NCBI Taxonomy" id="3064523"/>
    <lineage>
        <taxon>Bacteria</taxon>
        <taxon>Bacillati</taxon>
        <taxon>Actinomycetota</taxon>
        <taxon>Actinomycetes</taxon>
        <taxon>Micrococcales</taxon>
        <taxon>Microbacteriaceae</taxon>
        <taxon>Antiquaquibacter</taxon>
    </lineage>
</organism>
<evidence type="ECO:0000256" key="1">
    <source>
        <dbReference type="ARBA" id="ARBA00008520"/>
    </source>
</evidence>
<dbReference type="InterPro" id="IPR006059">
    <property type="entry name" value="SBP"/>
</dbReference>
<reference evidence="5 6" key="1">
    <citation type="submission" date="2023-07" db="EMBL/GenBank/DDBJ databases">
        <title>Protaetiibacter sp. nov WY-16 isolated from soil.</title>
        <authorList>
            <person name="Liu B."/>
            <person name="Wan Y."/>
        </authorList>
    </citation>
    <scope>NUCLEOTIDE SEQUENCE [LARGE SCALE GENOMIC DNA]</scope>
    <source>
        <strain evidence="5 6">WY-16</strain>
    </source>
</reference>
<dbReference type="PROSITE" id="PS51257">
    <property type="entry name" value="PROKAR_LIPOPROTEIN"/>
    <property type="match status" value="1"/>
</dbReference>
<dbReference type="RefSeq" id="WP_305004007.1">
    <property type="nucleotide sequence ID" value="NZ_JAUQUB010000006.1"/>
</dbReference>
<evidence type="ECO:0000256" key="2">
    <source>
        <dbReference type="ARBA" id="ARBA00022448"/>
    </source>
</evidence>
<dbReference type="Pfam" id="PF01547">
    <property type="entry name" value="SBP_bac_1"/>
    <property type="match status" value="1"/>
</dbReference>
<accession>A0ABT9BT46</accession>
<proteinExistence type="inferred from homology"/>
<keyword evidence="6" id="KW-1185">Reference proteome</keyword>
<dbReference type="EMBL" id="JAUQUB010000006">
    <property type="protein sequence ID" value="MDO7883582.1"/>
    <property type="molecule type" value="Genomic_DNA"/>
</dbReference>
<dbReference type="PANTHER" id="PTHR30061:SF50">
    <property type="entry name" value="MALTOSE_MALTODEXTRIN-BINDING PERIPLASMIC PROTEIN"/>
    <property type="match status" value="1"/>
</dbReference>
<comment type="caution">
    <text evidence="5">The sequence shown here is derived from an EMBL/GenBank/DDBJ whole genome shotgun (WGS) entry which is preliminary data.</text>
</comment>
<dbReference type="SUPFAM" id="SSF53850">
    <property type="entry name" value="Periplasmic binding protein-like II"/>
    <property type="match status" value="1"/>
</dbReference>
<evidence type="ECO:0000313" key="5">
    <source>
        <dbReference type="EMBL" id="MDO7883582.1"/>
    </source>
</evidence>
<dbReference type="PANTHER" id="PTHR30061">
    <property type="entry name" value="MALTOSE-BINDING PERIPLASMIC PROTEIN"/>
    <property type="match status" value="1"/>
</dbReference>
<evidence type="ECO:0000256" key="3">
    <source>
        <dbReference type="ARBA" id="ARBA00022729"/>
    </source>
</evidence>
<dbReference type="Gene3D" id="3.40.190.10">
    <property type="entry name" value="Periplasmic binding protein-like II"/>
    <property type="match status" value="2"/>
</dbReference>
<feature type="chain" id="PRO_5045330134" evidence="4">
    <location>
        <begin position="27"/>
        <end position="425"/>
    </location>
</feature>
<evidence type="ECO:0000256" key="4">
    <source>
        <dbReference type="SAM" id="SignalP"/>
    </source>
</evidence>
<name>A0ABT9BT46_9MICO</name>
<comment type="similarity">
    <text evidence="1">Belongs to the bacterial solute-binding protein 1 family.</text>
</comment>
<keyword evidence="3 4" id="KW-0732">Signal</keyword>
<gene>
    <name evidence="5" type="ORF">Q5716_15215</name>
</gene>